<proteinExistence type="predicted"/>
<gene>
    <name evidence="1" type="ORF">AFUS01_LOCUS39675</name>
</gene>
<name>A0A8J2L7X6_9HEXA</name>
<protein>
    <submittedName>
        <fullName evidence="1">Uncharacterized protein</fullName>
    </submittedName>
</protein>
<dbReference type="AlphaFoldDB" id="A0A8J2L7X6"/>
<sequence length="85" mass="10002">MDLFDKYCQKTVRVISKSHDLKSTKENPVTHANFLIDFDDLKFDQITDPQTLAYVLHLAVEHRDIITLHAHKVIVINSKEFFKLY</sequence>
<accession>A0A8J2L7X6</accession>
<organism evidence="1 2">
    <name type="scientific">Allacma fusca</name>
    <dbReference type="NCBI Taxonomy" id="39272"/>
    <lineage>
        <taxon>Eukaryota</taxon>
        <taxon>Metazoa</taxon>
        <taxon>Ecdysozoa</taxon>
        <taxon>Arthropoda</taxon>
        <taxon>Hexapoda</taxon>
        <taxon>Collembola</taxon>
        <taxon>Symphypleona</taxon>
        <taxon>Sminthuridae</taxon>
        <taxon>Allacma</taxon>
    </lineage>
</organism>
<evidence type="ECO:0000313" key="2">
    <source>
        <dbReference type="Proteomes" id="UP000708208"/>
    </source>
</evidence>
<evidence type="ECO:0000313" key="1">
    <source>
        <dbReference type="EMBL" id="CAG7829832.1"/>
    </source>
</evidence>
<reference evidence="1" key="1">
    <citation type="submission" date="2021-06" db="EMBL/GenBank/DDBJ databases">
        <authorList>
            <person name="Hodson N. C."/>
            <person name="Mongue J. A."/>
            <person name="Jaron S. K."/>
        </authorList>
    </citation>
    <scope>NUCLEOTIDE SEQUENCE</scope>
</reference>
<keyword evidence="2" id="KW-1185">Reference proteome</keyword>
<dbReference type="Proteomes" id="UP000708208">
    <property type="component" value="Unassembled WGS sequence"/>
</dbReference>
<dbReference type="EMBL" id="CAJVCH010553164">
    <property type="protein sequence ID" value="CAG7829832.1"/>
    <property type="molecule type" value="Genomic_DNA"/>
</dbReference>
<comment type="caution">
    <text evidence="1">The sequence shown here is derived from an EMBL/GenBank/DDBJ whole genome shotgun (WGS) entry which is preliminary data.</text>
</comment>